<reference evidence="2 3" key="1">
    <citation type="journal article" date="2016" name="Genome Announc.">
        <title>First Complete Genome Sequence of a Subdivision 6 Acidobacterium Strain.</title>
        <authorList>
            <person name="Huang S."/>
            <person name="Vieira S."/>
            <person name="Bunk B."/>
            <person name="Riedel T."/>
            <person name="Sproer C."/>
            <person name="Overmann J."/>
        </authorList>
    </citation>
    <scope>NUCLEOTIDE SEQUENCE [LARGE SCALE GENOMIC DNA]</scope>
    <source>
        <strain evidence="3">DSM 100886 HEG_-6_39</strain>
    </source>
</reference>
<keyword evidence="1" id="KW-1133">Transmembrane helix</keyword>
<protein>
    <recommendedName>
        <fullName evidence="4">DUF4112 domain-containing protein</fullName>
    </recommendedName>
</protein>
<keyword evidence="3" id="KW-1185">Reference proteome</keyword>
<evidence type="ECO:0000313" key="3">
    <source>
        <dbReference type="Proteomes" id="UP000076079"/>
    </source>
</evidence>
<proteinExistence type="predicted"/>
<dbReference type="EMBL" id="CP015136">
    <property type="protein sequence ID" value="AMY08797.1"/>
    <property type="molecule type" value="Genomic_DNA"/>
</dbReference>
<evidence type="ECO:0008006" key="4">
    <source>
        <dbReference type="Google" id="ProtNLM"/>
    </source>
</evidence>
<dbReference type="KEGG" id="abac:LuPra_02002"/>
<organism evidence="2 3">
    <name type="scientific">Luteitalea pratensis</name>
    <dbReference type="NCBI Taxonomy" id="1855912"/>
    <lineage>
        <taxon>Bacteria</taxon>
        <taxon>Pseudomonadati</taxon>
        <taxon>Acidobacteriota</taxon>
        <taxon>Vicinamibacteria</taxon>
        <taxon>Vicinamibacterales</taxon>
        <taxon>Vicinamibacteraceae</taxon>
        <taxon>Luteitalea</taxon>
    </lineage>
</organism>
<dbReference type="AlphaFoldDB" id="A0A143PJR4"/>
<dbReference type="RefSeq" id="WP_110170605.1">
    <property type="nucleotide sequence ID" value="NZ_CP015136.1"/>
</dbReference>
<feature type="transmembrane region" description="Helical" evidence="1">
    <location>
        <begin position="128"/>
        <end position="156"/>
    </location>
</feature>
<keyword evidence="1" id="KW-0472">Membrane</keyword>
<feature type="transmembrane region" description="Helical" evidence="1">
    <location>
        <begin position="41"/>
        <end position="66"/>
    </location>
</feature>
<feature type="transmembrane region" description="Helical" evidence="1">
    <location>
        <begin position="78"/>
        <end position="102"/>
    </location>
</feature>
<accession>A0A143PJR4</accession>
<dbReference type="OrthoDB" id="513552at2"/>
<dbReference type="InterPro" id="IPR025187">
    <property type="entry name" value="DUF4112"/>
</dbReference>
<dbReference type="PANTHER" id="PTHR35519:SF2">
    <property type="entry name" value="PH DOMAIN PROTEIN"/>
    <property type="match status" value="1"/>
</dbReference>
<dbReference type="Pfam" id="PF13430">
    <property type="entry name" value="DUF4112"/>
    <property type="match status" value="1"/>
</dbReference>
<reference evidence="3" key="2">
    <citation type="submission" date="2016-04" db="EMBL/GenBank/DDBJ databases">
        <title>First Complete Genome Sequence of a Subdivision 6 Acidobacterium.</title>
        <authorList>
            <person name="Huang S."/>
            <person name="Vieira S."/>
            <person name="Bunk B."/>
            <person name="Riedel T."/>
            <person name="Sproeer C."/>
            <person name="Overmann J."/>
        </authorList>
    </citation>
    <scope>NUCLEOTIDE SEQUENCE [LARGE SCALE GENOMIC DNA]</scope>
    <source>
        <strain evidence="3">DSM 100886 HEG_-6_39</strain>
    </source>
</reference>
<evidence type="ECO:0000256" key="1">
    <source>
        <dbReference type="SAM" id="Phobius"/>
    </source>
</evidence>
<evidence type="ECO:0000313" key="2">
    <source>
        <dbReference type="EMBL" id="AMY08797.1"/>
    </source>
</evidence>
<keyword evidence="1" id="KW-0812">Transmembrane</keyword>
<sequence>MALPPPRQMDDAHLERLRRWSELLDQAFRIPGTNIRFGWDVIVGLIPGIGELSSPLFGTLLLIQAYRMRVPAIVQARMVINAMVDALLGLVPGLGNVADIFWKANTWNMRLLDRHARPGVPHSRFDALFVWGCILLLLAAAAIPVALAVWVAAWLYSLA</sequence>
<dbReference type="PANTHER" id="PTHR35519">
    <property type="entry name" value="MEMBRANE PROTEINS"/>
    <property type="match status" value="1"/>
</dbReference>
<name>A0A143PJR4_LUTPR</name>
<dbReference type="Proteomes" id="UP000076079">
    <property type="component" value="Chromosome"/>
</dbReference>
<gene>
    <name evidence="2" type="ORF">LuPra_02002</name>
</gene>